<dbReference type="SUPFAM" id="SSF48695">
    <property type="entry name" value="Multiheme cytochromes"/>
    <property type="match status" value="2"/>
</dbReference>
<reference evidence="4" key="1">
    <citation type="journal article" date="2013" name="Stand. Genomic Sci.">
        <title>Complete genome sequence of Desulfocapsa sulfexigens, a marine deltaproteobacterium specialized in disproportionating inorganic sulfur compounds.</title>
        <authorList>
            <person name="Finster K.W."/>
            <person name="Kjeldsen K.U."/>
            <person name="Kube M."/>
            <person name="Reinhardt R."/>
            <person name="Mussmann M."/>
            <person name="Amann R."/>
            <person name="Schreiber L."/>
        </authorList>
    </citation>
    <scope>NUCLEOTIDE SEQUENCE [LARGE SCALE GENOMIC DNA]</scope>
    <source>
        <strain evidence="4">DSM 10523 / SB164P1</strain>
    </source>
</reference>
<dbReference type="InterPro" id="IPR029467">
    <property type="entry name" value="Cyt_c7-like"/>
</dbReference>
<keyword evidence="1" id="KW-0732">Signal</keyword>
<dbReference type="eggNOG" id="COG3005">
    <property type="taxonomic scope" value="Bacteria"/>
</dbReference>
<dbReference type="AlphaFoldDB" id="M1P7V4"/>
<feature type="domain" description="Cytochrome c7-like" evidence="2">
    <location>
        <begin position="49"/>
        <end position="116"/>
    </location>
</feature>
<dbReference type="Proteomes" id="UP000011721">
    <property type="component" value="Chromosome"/>
</dbReference>
<feature type="domain" description="Cytochrome c7-like" evidence="2">
    <location>
        <begin position="132"/>
        <end position="199"/>
    </location>
</feature>
<feature type="chain" id="PRO_5004016116" description="Cytochrome c7-like domain-containing protein" evidence="1">
    <location>
        <begin position="27"/>
        <end position="229"/>
    </location>
</feature>
<dbReference type="Pfam" id="PF14522">
    <property type="entry name" value="Cytochrome_C7"/>
    <property type="match status" value="2"/>
</dbReference>
<evidence type="ECO:0000313" key="4">
    <source>
        <dbReference type="Proteomes" id="UP000011721"/>
    </source>
</evidence>
<organism evidence="3 4">
    <name type="scientific">Desulfocapsa sulfexigens (strain DSM 10523 / SB164P1)</name>
    <dbReference type="NCBI Taxonomy" id="1167006"/>
    <lineage>
        <taxon>Bacteria</taxon>
        <taxon>Pseudomonadati</taxon>
        <taxon>Thermodesulfobacteriota</taxon>
        <taxon>Desulfobulbia</taxon>
        <taxon>Desulfobulbales</taxon>
        <taxon>Desulfocapsaceae</taxon>
        <taxon>Desulfocapsa</taxon>
    </lineage>
</organism>
<sequence>MNTRFISTVGLTLLGGVFILAGNVTAADEYDVRAFGPKNPIVWDTPTKVVFDHRTHTDTIGLECSACHGEIFAMQRGVAPRTGKLTMASLAAGQFCGACHDGDTAFATDTNCTACHILPEDPIVWTKPVKAVVFYHKAHIEDFGLECDSCHDDAFSMKAGVAEQSPNFTMKSLYEGQYCGKCHDGETAFASNTLCNTCHIGVKGYDRLMGIEPHPHTQSHAHENQNGGH</sequence>
<dbReference type="CDD" id="cd08168">
    <property type="entry name" value="Cytochrom_C3"/>
    <property type="match status" value="1"/>
</dbReference>
<dbReference type="HOGENOM" id="CLU_1159622_0_0_7"/>
<evidence type="ECO:0000313" key="3">
    <source>
        <dbReference type="EMBL" id="AGF79548.1"/>
    </source>
</evidence>
<name>M1P7V4_DESSD</name>
<dbReference type="PANTHER" id="PTHR39425:SF1">
    <property type="entry name" value="CYTOCHROME C7-LIKE DOMAIN-CONTAINING PROTEIN"/>
    <property type="match status" value="1"/>
</dbReference>
<dbReference type="PANTHER" id="PTHR39425">
    <property type="entry name" value="LIPOPROTEIN CYTOCHROME C"/>
    <property type="match status" value="1"/>
</dbReference>
<dbReference type="EMBL" id="CP003985">
    <property type="protein sequence ID" value="AGF79548.1"/>
    <property type="molecule type" value="Genomic_DNA"/>
</dbReference>
<dbReference type="InterPro" id="IPR036280">
    <property type="entry name" value="Multihaem_cyt_sf"/>
</dbReference>
<dbReference type="RefSeq" id="WP_015405232.1">
    <property type="nucleotide sequence ID" value="NC_020304.1"/>
</dbReference>
<dbReference type="OrthoDB" id="5421852at2"/>
<keyword evidence="4" id="KW-1185">Reference proteome</keyword>
<evidence type="ECO:0000256" key="1">
    <source>
        <dbReference type="SAM" id="SignalP"/>
    </source>
</evidence>
<accession>M1P7V4</accession>
<dbReference type="KEGG" id="dsf:UWK_03019"/>
<dbReference type="InterPro" id="IPR026352">
    <property type="entry name" value="Nanowire_3heme"/>
</dbReference>
<evidence type="ECO:0000259" key="2">
    <source>
        <dbReference type="Pfam" id="PF14522"/>
    </source>
</evidence>
<proteinExistence type="predicted"/>
<protein>
    <recommendedName>
        <fullName evidence="2">Cytochrome c7-like domain-containing protein</fullName>
    </recommendedName>
</protein>
<dbReference type="Gene3D" id="3.90.10.10">
    <property type="entry name" value="Cytochrome C3"/>
    <property type="match status" value="2"/>
</dbReference>
<dbReference type="STRING" id="1167006.UWK_03019"/>
<dbReference type="NCBIfam" id="TIGR04257">
    <property type="entry name" value="nanowire_3heme"/>
    <property type="match status" value="2"/>
</dbReference>
<feature type="signal peptide" evidence="1">
    <location>
        <begin position="1"/>
        <end position="26"/>
    </location>
</feature>
<gene>
    <name evidence="3" type="ordered locus">UWK_03019</name>
</gene>